<evidence type="ECO:0000256" key="4">
    <source>
        <dbReference type="ARBA" id="ARBA00010662"/>
    </source>
</evidence>
<evidence type="ECO:0000256" key="7">
    <source>
        <dbReference type="RuleBase" id="RU365095"/>
    </source>
</evidence>
<evidence type="ECO:0000256" key="2">
    <source>
        <dbReference type="ARBA" id="ARBA00002681"/>
    </source>
</evidence>
<proteinExistence type="inferred from homology"/>
<keyword evidence="10" id="KW-1185">Reference proteome</keyword>
<evidence type="ECO:0000256" key="5">
    <source>
        <dbReference type="ARBA" id="ARBA00013198"/>
    </source>
</evidence>
<accession>A0ABV7XKB2</accession>
<dbReference type="Proteomes" id="UP001595705">
    <property type="component" value="Unassembled WGS sequence"/>
</dbReference>
<reference evidence="10" key="1">
    <citation type="journal article" date="2019" name="Int. J. Syst. Evol. Microbiol.">
        <title>The Global Catalogue of Microorganisms (GCM) 10K type strain sequencing project: providing services to taxonomists for standard genome sequencing and annotation.</title>
        <authorList>
            <consortium name="The Broad Institute Genomics Platform"/>
            <consortium name="The Broad Institute Genome Sequencing Center for Infectious Disease"/>
            <person name="Wu L."/>
            <person name="Ma J."/>
        </authorList>
    </citation>
    <scope>NUCLEOTIDE SEQUENCE [LARGE SCALE GENOMIC DNA]</scope>
    <source>
        <strain evidence="10">KCTC 42441</strain>
    </source>
</reference>
<protein>
    <recommendedName>
        <fullName evidence="6 7">6-phosphogluconolactonase</fullName>
        <shortName evidence="7">6PGL</shortName>
        <ecNumber evidence="5 7">3.1.1.31</ecNumber>
    </recommendedName>
</protein>
<dbReference type="EMBL" id="JBHRYA010000003">
    <property type="protein sequence ID" value="MFC3715417.1"/>
    <property type="molecule type" value="Genomic_DNA"/>
</dbReference>
<evidence type="ECO:0000256" key="6">
    <source>
        <dbReference type="ARBA" id="ARBA00020337"/>
    </source>
</evidence>
<dbReference type="SUPFAM" id="SSF100950">
    <property type="entry name" value="NagB/RpiA/CoA transferase-like"/>
    <property type="match status" value="1"/>
</dbReference>
<dbReference type="InterPro" id="IPR039104">
    <property type="entry name" value="6PGL"/>
</dbReference>
<comment type="catalytic activity">
    <reaction evidence="1 7">
        <text>6-phospho-D-glucono-1,5-lactone + H2O = 6-phospho-D-gluconate + H(+)</text>
        <dbReference type="Rhea" id="RHEA:12556"/>
        <dbReference type="ChEBI" id="CHEBI:15377"/>
        <dbReference type="ChEBI" id="CHEBI:15378"/>
        <dbReference type="ChEBI" id="CHEBI:57955"/>
        <dbReference type="ChEBI" id="CHEBI:58759"/>
        <dbReference type="EC" id="3.1.1.31"/>
    </reaction>
</comment>
<comment type="similarity">
    <text evidence="4 7">Belongs to the glucosamine/galactosamine-6-phosphate isomerase family. 6-phosphogluconolactonase subfamily.</text>
</comment>
<sequence length="237" mass="25714">MEIAGPRVHFLSYQSAEQWAWAGAVTLAAELRRALEQRPRARLLLSGGSTPGPVYQALSRAPLEWSRIDVALVDERWLRPDDPDSNSHLVHATLLQDKAAAARFETLTRTGRSVEEAVAAANLHANQVPDAVVLGMGGDGHTASLFPGMIGLEQALASPTAYVAVDATGCPGSGPWPRRISLTPAGLEPSRMRLLLIRGEDKRRLLERAMDGTDPLELPIRLAFTTPGARLRVHWCP</sequence>
<dbReference type="PANTHER" id="PTHR11054:SF0">
    <property type="entry name" value="6-PHOSPHOGLUCONOLACTONASE"/>
    <property type="match status" value="1"/>
</dbReference>
<evidence type="ECO:0000256" key="3">
    <source>
        <dbReference type="ARBA" id="ARBA00004961"/>
    </source>
</evidence>
<dbReference type="NCBIfam" id="TIGR01198">
    <property type="entry name" value="pgl"/>
    <property type="match status" value="1"/>
</dbReference>
<dbReference type="Gene3D" id="3.40.50.1360">
    <property type="match status" value="1"/>
</dbReference>
<comment type="caution">
    <text evidence="9">The sequence shown here is derived from an EMBL/GenBank/DDBJ whole genome shotgun (WGS) entry which is preliminary data.</text>
</comment>
<name>A0ABV7XKB2_9GAMM</name>
<evidence type="ECO:0000313" key="9">
    <source>
        <dbReference type="EMBL" id="MFC3715417.1"/>
    </source>
</evidence>
<dbReference type="RefSeq" id="WP_386743064.1">
    <property type="nucleotide sequence ID" value="NZ_JBHRYA010000003.1"/>
</dbReference>
<dbReference type="InterPro" id="IPR005900">
    <property type="entry name" value="6-phosphogluconolactonase_DevB"/>
</dbReference>
<keyword evidence="7 9" id="KW-0378">Hydrolase</keyword>
<organism evidence="9 10">
    <name type="scientific">Luteimonas soli</name>
    <dbReference type="NCBI Taxonomy" id="1648966"/>
    <lineage>
        <taxon>Bacteria</taxon>
        <taxon>Pseudomonadati</taxon>
        <taxon>Pseudomonadota</taxon>
        <taxon>Gammaproteobacteria</taxon>
        <taxon>Lysobacterales</taxon>
        <taxon>Lysobacteraceae</taxon>
        <taxon>Luteimonas</taxon>
    </lineage>
</organism>
<dbReference type="EC" id="3.1.1.31" evidence="5 7"/>
<dbReference type="InterPro" id="IPR037171">
    <property type="entry name" value="NagB/RpiA_transferase-like"/>
</dbReference>
<feature type="domain" description="Glucosamine/galactosamine-6-phosphate isomerase" evidence="8">
    <location>
        <begin position="16"/>
        <end position="223"/>
    </location>
</feature>
<evidence type="ECO:0000313" key="10">
    <source>
        <dbReference type="Proteomes" id="UP001595705"/>
    </source>
</evidence>
<dbReference type="PANTHER" id="PTHR11054">
    <property type="entry name" value="6-PHOSPHOGLUCONOLACTONASE"/>
    <property type="match status" value="1"/>
</dbReference>
<comment type="function">
    <text evidence="2 7">Hydrolysis of 6-phosphogluconolactone to 6-phosphogluconate.</text>
</comment>
<gene>
    <name evidence="7 9" type="primary">pgl</name>
    <name evidence="9" type="ORF">ACFONC_04555</name>
</gene>
<dbReference type="CDD" id="cd01400">
    <property type="entry name" value="6PGL"/>
    <property type="match status" value="1"/>
</dbReference>
<comment type="pathway">
    <text evidence="3 7">Carbohydrate degradation; pentose phosphate pathway; D-ribulose 5-phosphate from D-glucose 6-phosphate (oxidative stage): step 2/3.</text>
</comment>
<evidence type="ECO:0000259" key="8">
    <source>
        <dbReference type="Pfam" id="PF01182"/>
    </source>
</evidence>
<dbReference type="GO" id="GO:0017057">
    <property type="term" value="F:6-phosphogluconolactonase activity"/>
    <property type="evidence" value="ECO:0007669"/>
    <property type="project" value="UniProtKB-EC"/>
</dbReference>
<evidence type="ECO:0000256" key="1">
    <source>
        <dbReference type="ARBA" id="ARBA00000832"/>
    </source>
</evidence>
<dbReference type="Pfam" id="PF01182">
    <property type="entry name" value="Glucosamine_iso"/>
    <property type="match status" value="1"/>
</dbReference>
<dbReference type="InterPro" id="IPR006148">
    <property type="entry name" value="Glc/Gal-6P_isomerase"/>
</dbReference>